<evidence type="ECO:0000259" key="2">
    <source>
        <dbReference type="Pfam" id="PF20233"/>
    </source>
</evidence>
<gene>
    <name evidence="3" type="ORF">OCS_01464</name>
</gene>
<feature type="compositionally biased region" description="Polar residues" evidence="1">
    <location>
        <begin position="58"/>
        <end position="69"/>
    </location>
</feature>
<dbReference type="PANTHER" id="PTHR35391">
    <property type="entry name" value="C2H2-TYPE DOMAIN-CONTAINING PROTEIN-RELATED"/>
    <property type="match status" value="1"/>
</dbReference>
<dbReference type="InterPro" id="IPR046497">
    <property type="entry name" value="DUF6590"/>
</dbReference>
<dbReference type="OrthoDB" id="3559580at2759"/>
<proteinExistence type="predicted"/>
<dbReference type="eggNOG" id="ENOG502SV73">
    <property type="taxonomic scope" value="Eukaryota"/>
</dbReference>
<evidence type="ECO:0000313" key="3">
    <source>
        <dbReference type="EMBL" id="EQL02826.1"/>
    </source>
</evidence>
<sequence>MHKHKHKSKPHPWGPWSEWAWDENHGRWYRVRQDLNGNVDYEWDNRQTPREVEELTQDFRNLSPGSSYDAQAEEYTVSSSSKDQPKSSKPKGKGKHPDDAVPNPYATSAASTEAGYAACDESQCRSSPHLGVLSRLTARLHKDGYGQSPDTYYEHSSSDPRVSSSYSRDASGYATAGQGPSREPGDAELQAAASRAMYYGDAPRGEESSAAAYGAYYEEEDEGPPTPKARITADEEMLDELDPRYRVEHSSKFQPGEIFKVHWSEPQGSGNEHAPSVSGRQEIQNRFGTKFFVGFRRFIVIANDLGHSTCVPILTYGGKGCKKRGVKPVKHGVIHERGHKARLLDGEPKLGFAPIRVEMTEEGEKLSKESRVNYSKLVTVEHNVKVFFIGSVVANDWDLVQDAVNRCWSEKNHHKKRSK</sequence>
<feature type="region of interest" description="Disordered" evidence="1">
    <location>
        <begin position="142"/>
        <end position="187"/>
    </location>
</feature>
<dbReference type="Proteomes" id="UP000019374">
    <property type="component" value="Unassembled WGS sequence"/>
</dbReference>
<organism evidence="3 4">
    <name type="scientific">Ophiocordyceps sinensis (strain Co18 / CGMCC 3.14243)</name>
    <name type="common">Yarsagumba caterpillar fungus</name>
    <name type="synonym">Hirsutella sinensis</name>
    <dbReference type="NCBI Taxonomy" id="911162"/>
    <lineage>
        <taxon>Eukaryota</taxon>
        <taxon>Fungi</taxon>
        <taxon>Dikarya</taxon>
        <taxon>Ascomycota</taxon>
        <taxon>Pezizomycotina</taxon>
        <taxon>Sordariomycetes</taxon>
        <taxon>Hypocreomycetidae</taxon>
        <taxon>Hypocreales</taxon>
        <taxon>Ophiocordycipitaceae</taxon>
        <taxon>Ophiocordyceps</taxon>
    </lineage>
</organism>
<dbReference type="AlphaFoldDB" id="T5AK84"/>
<name>T5AK84_OPHSC</name>
<dbReference type="PANTHER" id="PTHR35391:SF5">
    <property type="entry name" value="DUF6590 DOMAIN-CONTAINING PROTEIN"/>
    <property type="match status" value="1"/>
</dbReference>
<feature type="domain" description="DUF6590" evidence="2">
    <location>
        <begin position="251"/>
        <end position="399"/>
    </location>
</feature>
<evidence type="ECO:0000313" key="4">
    <source>
        <dbReference type="Proteomes" id="UP000019374"/>
    </source>
</evidence>
<dbReference type="HOGENOM" id="CLU_038733_1_0_1"/>
<dbReference type="EMBL" id="KE652263">
    <property type="protein sequence ID" value="EQL02826.1"/>
    <property type="molecule type" value="Genomic_DNA"/>
</dbReference>
<protein>
    <recommendedName>
        <fullName evidence="2">DUF6590 domain-containing protein</fullName>
    </recommendedName>
</protein>
<feature type="region of interest" description="Disordered" evidence="1">
    <location>
        <begin position="56"/>
        <end position="128"/>
    </location>
</feature>
<dbReference type="Pfam" id="PF20233">
    <property type="entry name" value="DUF6590"/>
    <property type="match status" value="1"/>
</dbReference>
<reference evidence="3 4" key="1">
    <citation type="journal article" date="2013" name="Chin. Sci. Bull.">
        <title>Genome survey uncovers the secrets of sex and lifestyle in caterpillar fungus.</title>
        <authorList>
            <person name="Hu X."/>
            <person name="Zhang Y."/>
            <person name="Xiao G."/>
            <person name="Zheng P."/>
            <person name="Xia Y."/>
            <person name="Zhang X."/>
            <person name="St Leger R.J."/>
            <person name="Liu X."/>
            <person name="Wang C."/>
        </authorList>
    </citation>
    <scope>NUCLEOTIDE SEQUENCE [LARGE SCALE GENOMIC DNA]</scope>
    <source>
        <strain evidence="4">Co18 / CGMCC 3.14243</strain>
        <tissue evidence="3">Fruit-body</tissue>
    </source>
</reference>
<evidence type="ECO:0000256" key="1">
    <source>
        <dbReference type="SAM" id="MobiDB-lite"/>
    </source>
</evidence>
<accession>T5AK84</accession>